<dbReference type="PROSITE" id="PS50041">
    <property type="entry name" value="C_TYPE_LECTIN_2"/>
    <property type="match status" value="2"/>
</dbReference>
<dbReference type="Gene3D" id="2.60.120.260">
    <property type="entry name" value="Galactose-binding domain-like"/>
    <property type="match status" value="1"/>
</dbReference>
<dbReference type="Gene3D" id="3.10.100.10">
    <property type="entry name" value="Mannose-Binding Protein A, subunit A"/>
    <property type="match status" value="2"/>
</dbReference>
<protein>
    <submittedName>
        <fullName evidence="8">Uncharacterized protein</fullName>
    </submittedName>
</protein>
<dbReference type="PROSITE" id="PS00018">
    <property type="entry name" value="EF_HAND_1"/>
    <property type="match status" value="1"/>
</dbReference>
<sequence>GNCDFDYNSLCSWRNEKILDHFDWQIRKGPTPSYNTGPANDNSGNGSYIHIETSLPRKYNERAWLVSPLIRGAKRMTFFYSMYGDTIESLSVLLRSRVNGNESRVWSRYGNLKTSNWTEGCIAFNYSGNYQVIIEGTAGLSYTGDIAVDDISFSSNLTCGIAMKLLYPQMFGANCSFNKSFCGWRKVTWDTQFHWSIRKTRTPSWGTGPRSDHTGGGNYIYVEASSPRRPNDKARLLSPLLQGPKCLHLFYHMYGRHIGTLDVSLYPNKVPKKDWDSELVTLWSVSGGQGNRWLKAGVNIVYNGEFRVVLTAIVGLGYQGDIAVDDVSFTDGLCDGDCNFDKHWCSWKANTNFSFKWTRGYGKTPSVDTGPSRDHTTGNGQYIYIETSAPRKAGDTARLVSPLMRGPQCMTFYYHMYGDTMSCIVIYIKRQDSNKLKPLWLKSENRGDLWIRGQISINESSVYQIIVDGVRGTSYLGDAALDDFSFQKGTCNQRGETTYHVSSYEGKVYRISSQPYGHSLYSEEFRFTLKHPLGNPNEVAHVIYSRESRGHSFIESNLDLSNQGNFPIDMATQSDGHDERHKTKVYLIKRNRYGTMLSLYDHKNVDCCSKDVIFSFSAYNVSRTGNLSTSNCSPGWYKSGHACFLFYFLYSKTWSSARSFCHKQDADLAVVIDARMLKQLVNKRKEMTLDDRELFLGLICRLNWAWSDGTNISETNRFWGPGEPSGDGKCGSFLNAVSWDSAWKGFGWRWSDEDCTRVRKGFICEEPLAVPHHSALFTLSGVNGTMDISPHRGTSALSHDIMFATGPYGNENGSFFFKGNNNSYVELKNTGNLDTRFSIGVFAWVYLDNTSGLIFKYEKNNYYGCSMKVLASNLGVTVRYMNRKGTKSYVLYKKNILRANVWNFVGTSYDYHTRLATVFVNNSTVIKRVLSTKMDLATQYDVRIGATRRQTAYFRGRISCLQIYDQALSRDQIMKIKTNCNETELTSCSPSFFPFRGGCYSINTNFSGTWQDALGYCNKVVQGGTLAKISREGLRFTFSSLLDTRRSKPNNLFFGLLTKDDWVWIDNTPFNKSLWKLRYPIGGHGIQSCAVMSAGSSNKIIKSVDCRSPKYFLCQKQYVSSLSHESIVLSSSVSLPYHTSLAIDGSYSTCFRSSKETNPWWRVTFERPLYVESIEIIDNVDCCPRDHGMISITVSANERDFDTTCVVSTEYGKALKYKLQCSPPALGTYVRFTLTGENVTLVLCHVVVRTLENADDAKGVLREGWYNVNYNSKKAPTMRDNPAFKPPAQSRIILSEFDAPINVGDKYIQRLTSYLQVPESGNYTFYLSCDDVCELWKHDVSEKGIEEVKQKLQKALAKQLIITLKRMTGHNRWDKYAEQLSRPIFLDKCRLYRMEAFMREESSQDHISLGMRIPSGRYEGPIPRRRLFWTKPGTRRLEVTFLDNETSLPAFFGSELLVSGFYKFCCDGVYCPDCPMELNISTLQQNVTVTPALNMSCTNTSFTAPFKTEKQPGNFTIKITYAFANNSEQLVNEKVLGHVLLEAVVVNKCSFQSGFCDWKNIADMDHKWKLSTDLYTLMNYTGYFAYVDGAYKAQLKSPLLPWKPFHRIVGLCLRFKYLMKTHSKSFLRIFLKEAKQEKPVLAWQLSGYQGEDWSLAQVAWSGADTTQIIFEGEGFLAQKLNIAIDNITVTTENCSLRPYYAKPGDLFSSLSISGLSGFIKLTFFNIFTLFRLGMFHCKGGGILPATALCYDTKQDGCDREDEINCRNQCSDYQCLDGSCIPWERTCRKTSFCRDKTNMPSICGSGKCRLNDLACSSKTSSGILSFRGHCNFQNGLCGLRTDKNDTIQWTVGSGQTPTESTGPSHDHTSFNKNEGTVGGGSKGDIAVDDLMVLDGNCETILKQGSPDCHFEESMCEWEAQEGWVLDAILVGLEKWGGYISLAGVTATLSSPIINTHDYEWKCFRFRYIIGSIHVHHFDIHFLTVIIRSVTSNQTMQLFFDDKVTNELHYVQIPIPSNYFNAQVDHSCGNFDFEKGTLEGWIAHGAAFSHQPTLGDNIRARTSGYNKTSSGHQGSWWIGTYENRSKADIPAGEVQGNTPTGGLVSSLIRITGPDANFLLGGGCGSKTVVYLMLDGIARQFNDKIKCKEQMVRVTSRVFNDFIGRVGRIVLLDYDEGGHLNFDDFRGDFVCLGKIANKM</sequence>
<dbReference type="InterPro" id="IPR001304">
    <property type="entry name" value="C-type_lectin-like"/>
</dbReference>
<feature type="domain" description="MAM" evidence="6">
    <location>
        <begin position="1547"/>
        <end position="1696"/>
    </location>
</feature>
<dbReference type="EMBL" id="CALNXK010000365">
    <property type="protein sequence ID" value="CAH3183821.1"/>
    <property type="molecule type" value="Genomic_DNA"/>
</dbReference>
<evidence type="ECO:0000256" key="3">
    <source>
        <dbReference type="ARBA" id="ARBA00023157"/>
    </source>
</evidence>
<dbReference type="InterPro" id="IPR016187">
    <property type="entry name" value="CTDL_fold"/>
</dbReference>
<evidence type="ECO:0000256" key="2">
    <source>
        <dbReference type="ARBA" id="ARBA00022837"/>
    </source>
</evidence>
<evidence type="ECO:0000259" key="6">
    <source>
        <dbReference type="PROSITE" id="PS50060"/>
    </source>
</evidence>
<accession>A0ABN8RZ64</accession>
<organism evidence="8 9">
    <name type="scientific">Porites lobata</name>
    <dbReference type="NCBI Taxonomy" id="104759"/>
    <lineage>
        <taxon>Eukaryota</taxon>
        <taxon>Metazoa</taxon>
        <taxon>Cnidaria</taxon>
        <taxon>Anthozoa</taxon>
        <taxon>Hexacorallia</taxon>
        <taxon>Scleractinia</taxon>
        <taxon>Fungiina</taxon>
        <taxon>Poritidae</taxon>
        <taxon>Porites</taxon>
    </lineage>
</organism>
<dbReference type="Pfam" id="PF22633">
    <property type="entry name" value="F5_F8_type_C_2"/>
    <property type="match status" value="1"/>
</dbReference>
<gene>
    <name evidence="8" type="ORF">PLOB_00029169</name>
</gene>
<dbReference type="PROSITE" id="PS51820">
    <property type="entry name" value="PA14"/>
    <property type="match status" value="1"/>
</dbReference>
<feature type="domain" description="C-type lectin" evidence="5">
    <location>
        <begin position="995"/>
        <end position="1115"/>
    </location>
</feature>
<dbReference type="Pfam" id="PF00629">
    <property type="entry name" value="MAM"/>
    <property type="match status" value="4"/>
</dbReference>
<proteinExistence type="predicted"/>
<dbReference type="Proteomes" id="UP001159405">
    <property type="component" value="Unassembled WGS sequence"/>
</dbReference>
<feature type="domain" description="MAM" evidence="6">
    <location>
        <begin position="173"/>
        <end position="336"/>
    </location>
</feature>
<dbReference type="InterPro" id="IPR018247">
    <property type="entry name" value="EF_Hand_1_Ca_BS"/>
</dbReference>
<feature type="region of interest" description="Disordered" evidence="4">
    <location>
        <begin position="1851"/>
        <end position="1876"/>
    </location>
</feature>
<dbReference type="InterPro" id="IPR008979">
    <property type="entry name" value="Galactose-bd-like_sf"/>
</dbReference>
<keyword evidence="3" id="KW-1015">Disulfide bond</keyword>
<evidence type="ECO:0000313" key="9">
    <source>
        <dbReference type="Proteomes" id="UP001159405"/>
    </source>
</evidence>
<dbReference type="PROSITE" id="PS50060">
    <property type="entry name" value="MAM_2"/>
    <property type="match status" value="5"/>
</dbReference>
<dbReference type="InterPro" id="IPR006585">
    <property type="entry name" value="FTP1"/>
</dbReference>
<keyword evidence="1" id="KW-0479">Metal-binding</keyword>
<dbReference type="SMART" id="SM00607">
    <property type="entry name" value="FTP"/>
    <property type="match status" value="1"/>
</dbReference>
<dbReference type="InterPro" id="IPR037524">
    <property type="entry name" value="PA14/GLEYA"/>
</dbReference>
<dbReference type="InterPro" id="IPR051560">
    <property type="entry name" value="MAM_domain-containing"/>
</dbReference>
<feature type="non-terminal residue" evidence="8">
    <location>
        <position position="1"/>
    </location>
</feature>
<comment type="caution">
    <text evidence="8">The sequence shown here is derived from an EMBL/GenBank/DDBJ whole genome shotgun (WGS) entry which is preliminary data.</text>
</comment>
<reference evidence="8 9" key="1">
    <citation type="submission" date="2022-05" db="EMBL/GenBank/DDBJ databases">
        <authorList>
            <consortium name="Genoscope - CEA"/>
            <person name="William W."/>
        </authorList>
    </citation>
    <scope>NUCLEOTIDE SEQUENCE [LARGE SCALE GENOMIC DNA]</scope>
</reference>
<dbReference type="CDD" id="cd06263">
    <property type="entry name" value="MAM"/>
    <property type="match status" value="4"/>
</dbReference>
<dbReference type="Gene3D" id="2.60.120.200">
    <property type="match status" value="6"/>
</dbReference>
<dbReference type="SUPFAM" id="SSF49899">
    <property type="entry name" value="Concanavalin A-like lectins/glucanases"/>
    <property type="match status" value="5"/>
</dbReference>
<evidence type="ECO:0000259" key="7">
    <source>
        <dbReference type="PROSITE" id="PS51820"/>
    </source>
</evidence>
<evidence type="ECO:0000259" key="5">
    <source>
        <dbReference type="PROSITE" id="PS50041"/>
    </source>
</evidence>
<dbReference type="SUPFAM" id="SSF49785">
    <property type="entry name" value="Galactose-binding domain-like"/>
    <property type="match status" value="1"/>
</dbReference>
<feature type="domain" description="C-type lectin" evidence="5">
    <location>
        <begin position="639"/>
        <end position="757"/>
    </location>
</feature>
<dbReference type="Pfam" id="PF13385">
    <property type="entry name" value="Laminin_G_3"/>
    <property type="match status" value="1"/>
</dbReference>
<evidence type="ECO:0000256" key="1">
    <source>
        <dbReference type="ARBA" id="ARBA00022723"/>
    </source>
</evidence>
<dbReference type="InterPro" id="IPR013320">
    <property type="entry name" value="ConA-like_dom_sf"/>
</dbReference>
<keyword evidence="9" id="KW-1185">Reference proteome</keyword>
<dbReference type="Pfam" id="PF00059">
    <property type="entry name" value="Lectin_C"/>
    <property type="match status" value="2"/>
</dbReference>
<feature type="domain" description="MAM" evidence="6">
    <location>
        <begin position="336"/>
        <end position="493"/>
    </location>
</feature>
<dbReference type="PANTHER" id="PTHR23282">
    <property type="entry name" value="APICAL ENDOSOMAL GLYCOPROTEIN PRECURSOR"/>
    <property type="match status" value="1"/>
</dbReference>
<dbReference type="SMART" id="SM00034">
    <property type="entry name" value="CLECT"/>
    <property type="match status" value="2"/>
</dbReference>
<keyword evidence="2" id="KW-0106">Calcium</keyword>
<dbReference type="CDD" id="cd00037">
    <property type="entry name" value="CLECT"/>
    <property type="match status" value="1"/>
</dbReference>
<evidence type="ECO:0000313" key="8">
    <source>
        <dbReference type="EMBL" id="CAH3183821.1"/>
    </source>
</evidence>
<evidence type="ECO:0000256" key="4">
    <source>
        <dbReference type="SAM" id="MobiDB-lite"/>
    </source>
</evidence>
<feature type="domain" description="MAM" evidence="6">
    <location>
        <begin position="1827"/>
        <end position="1874"/>
    </location>
</feature>
<dbReference type="SUPFAM" id="SSF56436">
    <property type="entry name" value="C-type lectin-like"/>
    <property type="match status" value="2"/>
</dbReference>
<name>A0ABN8RZ64_9CNID</name>
<dbReference type="InterPro" id="IPR000998">
    <property type="entry name" value="MAM_dom"/>
</dbReference>
<dbReference type="SMART" id="SM00137">
    <property type="entry name" value="MAM"/>
    <property type="match status" value="4"/>
</dbReference>
<feature type="compositionally biased region" description="Polar residues" evidence="4">
    <location>
        <begin position="1851"/>
        <end position="1862"/>
    </location>
</feature>
<dbReference type="InterPro" id="IPR016186">
    <property type="entry name" value="C-type_lectin-like/link_sf"/>
</dbReference>
<dbReference type="PANTHER" id="PTHR23282:SF142">
    <property type="entry name" value="MAM DOMAIN-CONTAINING PROTEIN"/>
    <property type="match status" value="1"/>
</dbReference>
<feature type="domain" description="MAM" evidence="6">
    <location>
        <begin position="1"/>
        <end position="161"/>
    </location>
</feature>
<feature type="domain" description="PA14" evidence="7">
    <location>
        <begin position="1255"/>
        <end position="1426"/>
    </location>
</feature>